<protein>
    <submittedName>
        <fullName evidence="5">Leucine-rich repeat family protein</fullName>
    </submittedName>
</protein>
<dbReference type="InterPro" id="IPR050216">
    <property type="entry name" value="LRR_domain-containing"/>
</dbReference>
<dbReference type="SUPFAM" id="SSF52058">
    <property type="entry name" value="L domain-like"/>
    <property type="match status" value="1"/>
</dbReference>
<organism evidence="5">
    <name type="scientific">Tetraselmis sp. GSL018</name>
    <dbReference type="NCBI Taxonomy" id="582737"/>
    <lineage>
        <taxon>Eukaryota</taxon>
        <taxon>Viridiplantae</taxon>
        <taxon>Chlorophyta</taxon>
        <taxon>core chlorophytes</taxon>
        <taxon>Chlorodendrophyceae</taxon>
        <taxon>Chlorodendrales</taxon>
        <taxon>Chlorodendraceae</taxon>
        <taxon>Tetraselmis</taxon>
    </lineage>
</organism>
<evidence type="ECO:0000256" key="2">
    <source>
        <dbReference type="ARBA" id="ARBA00022614"/>
    </source>
</evidence>
<evidence type="ECO:0000313" key="5">
    <source>
        <dbReference type="EMBL" id="JAC78090.1"/>
    </source>
</evidence>
<dbReference type="SMART" id="SM00369">
    <property type="entry name" value="LRR_TYP"/>
    <property type="match status" value="5"/>
</dbReference>
<dbReference type="PANTHER" id="PTHR48051:SF1">
    <property type="entry name" value="RAS SUPPRESSOR PROTEIN 1"/>
    <property type="match status" value="1"/>
</dbReference>
<dbReference type="Pfam" id="PF23598">
    <property type="entry name" value="LRR_14"/>
    <property type="match status" value="1"/>
</dbReference>
<feature type="domain" description="Disease resistance R13L4/SHOC-2-like LRR" evidence="4">
    <location>
        <begin position="97"/>
        <end position="220"/>
    </location>
</feature>
<dbReference type="InterPro" id="IPR003591">
    <property type="entry name" value="Leu-rich_rpt_typical-subtyp"/>
</dbReference>
<dbReference type="GO" id="GO:0005930">
    <property type="term" value="C:axoneme"/>
    <property type="evidence" value="ECO:0007669"/>
    <property type="project" value="UniProtKB-SubCell"/>
</dbReference>
<dbReference type="Pfam" id="PF00560">
    <property type="entry name" value="LRR_1"/>
    <property type="match status" value="1"/>
</dbReference>
<dbReference type="EMBL" id="GBEZ01007367">
    <property type="protein sequence ID" value="JAC78090.1"/>
    <property type="molecule type" value="Transcribed_RNA"/>
</dbReference>
<proteinExistence type="predicted"/>
<evidence type="ECO:0000259" key="4">
    <source>
        <dbReference type="Pfam" id="PF23598"/>
    </source>
</evidence>
<sequence>MGNFCCPERRPTSAEGDNKLNREKTQRLANYAATGIVPLRDARLQDFPIFVKELGDKIKTLDVTNNRLTEVPPSIEANYNITRLILAKNAIMTLPPQIGALSNLKILTLDSNRLTGLPRAICGLEKLEVLSVNANELNSLPEEIGQLRRLKVLSISHNKLIELPSSTGRCSSLEELTATHNHLRALPTELGDLERLKVCNFDSNRIEAVPSSMLLCCVALQTLSLHDNPITADSLASTQGYDDFEQRRRNKFDKQISAGVLLGPGGLDEGIDRKTVK</sequence>
<comment type="subcellular location">
    <subcellularLocation>
        <location evidence="1">Cytoplasm</location>
        <location evidence="1">Cytoskeleton</location>
        <location evidence="1">Cilium axoneme</location>
    </subcellularLocation>
</comment>
<reference evidence="5" key="1">
    <citation type="submission" date="2014-05" db="EMBL/GenBank/DDBJ databases">
        <title>The transcriptome of the halophilic microalga Tetraselmis sp. GSL018 isolated from the Great Salt Lake, Utah.</title>
        <authorList>
            <person name="Jinkerson R.E."/>
            <person name="D'Adamo S."/>
            <person name="Posewitz M.C."/>
        </authorList>
    </citation>
    <scope>NUCLEOTIDE SEQUENCE</scope>
    <source>
        <strain evidence="5">GSL018</strain>
    </source>
</reference>
<evidence type="ECO:0000256" key="3">
    <source>
        <dbReference type="ARBA" id="ARBA00022737"/>
    </source>
</evidence>
<dbReference type="AlphaFoldDB" id="A0A061S5D8"/>
<dbReference type="SMART" id="SM00364">
    <property type="entry name" value="LRR_BAC"/>
    <property type="match status" value="5"/>
</dbReference>
<evidence type="ECO:0000256" key="1">
    <source>
        <dbReference type="ARBA" id="ARBA00004430"/>
    </source>
</evidence>
<dbReference type="Gene3D" id="3.80.10.10">
    <property type="entry name" value="Ribonuclease Inhibitor"/>
    <property type="match status" value="2"/>
</dbReference>
<dbReference type="InterPro" id="IPR032675">
    <property type="entry name" value="LRR_dom_sf"/>
</dbReference>
<dbReference type="InterPro" id="IPR055414">
    <property type="entry name" value="LRR_R13L4/SHOC2-like"/>
</dbReference>
<dbReference type="PANTHER" id="PTHR48051">
    <property type="match status" value="1"/>
</dbReference>
<name>A0A061S5D8_9CHLO</name>
<keyword evidence="2" id="KW-0433">Leucine-rich repeat</keyword>
<accession>A0A061S5D8</accession>
<gene>
    <name evidence="5" type="ORF">TSPGSL018_16063</name>
</gene>
<dbReference type="InterPro" id="IPR001611">
    <property type="entry name" value="Leu-rich_rpt"/>
</dbReference>
<keyword evidence="3" id="KW-0677">Repeat</keyword>